<name>A0A0A6P4E1_9GAMM</name>
<reference evidence="1 2" key="1">
    <citation type="journal article" date="2016" name="Front. Microbiol.">
        <title>Single-Cell (Meta-)Genomics of a Dimorphic Candidatus Thiomargarita nelsonii Reveals Genomic Plasticity.</title>
        <authorList>
            <person name="Flood B.E."/>
            <person name="Fliss P."/>
            <person name="Jones D.S."/>
            <person name="Dick G.J."/>
            <person name="Jain S."/>
            <person name="Kaster A.K."/>
            <person name="Winkel M."/>
            <person name="Mussmann M."/>
            <person name="Bailey J."/>
        </authorList>
    </citation>
    <scope>NUCLEOTIDE SEQUENCE [LARGE SCALE GENOMIC DNA]</scope>
    <source>
        <strain evidence="1">Hydrate Ridge</strain>
    </source>
</reference>
<keyword evidence="2" id="KW-1185">Reference proteome</keyword>
<proteinExistence type="predicted"/>
<evidence type="ECO:0000313" key="1">
    <source>
        <dbReference type="EMBL" id="KHD05214.1"/>
    </source>
</evidence>
<gene>
    <name evidence="1" type="ORF">PN36_14235</name>
</gene>
<sequence>MDNLKLQYFTDFLLLMGWTPIAEGKWFREYQPPQHLGLPADYFLELPKDDSKKGFREYAKGIIGILSKIYHCDVEDLQIVLEKGHKLFSMGIANKTAASPFLTKN</sequence>
<dbReference type="EMBL" id="JSZA02000048">
    <property type="protein sequence ID" value="KHD05214.1"/>
    <property type="molecule type" value="Genomic_DNA"/>
</dbReference>
<dbReference type="Proteomes" id="UP000030428">
    <property type="component" value="Unassembled WGS sequence"/>
</dbReference>
<evidence type="ECO:0000313" key="2">
    <source>
        <dbReference type="Proteomes" id="UP000030428"/>
    </source>
</evidence>
<protein>
    <submittedName>
        <fullName evidence="1">Uncharacterized protein</fullName>
    </submittedName>
</protein>
<dbReference type="AlphaFoldDB" id="A0A0A6P4E1"/>
<accession>A0A0A6P4E1</accession>
<comment type="caution">
    <text evidence="1">The sequence shown here is derived from an EMBL/GenBank/DDBJ whole genome shotgun (WGS) entry which is preliminary data.</text>
</comment>
<organism evidence="1 2">
    <name type="scientific">Candidatus Thiomargarita nelsonii</name>
    <dbReference type="NCBI Taxonomy" id="1003181"/>
    <lineage>
        <taxon>Bacteria</taxon>
        <taxon>Pseudomonadati</taxon>
        <taxon>Pseudomonadota</taxon>
        <taxon>Gammaproteobacteria</taxon>
        <taxon>Thiotrichales</taxon>
        <taxon>Thiotrichaceae</taxon>
        <taxon>Thiomargarita</taxon>
    </lineage>
</organism>